<dbReference type="PANTHER" id="PTHR14102:SF12">
    <property type="entry name" value="CDNA SEQUENCE BC034090"/>
    <property type="match status" value="1"/>
</dbReference>
<feature type="region of interest" description="Disordered" evidence="1">
    <location>
        <begin position="251"/>
        <end position="315"/>
    </location>
</feature>
<dbReference type="PANTHER" id="PTHR14102">
    <property type="entry name" value="PAR-6-RELATED"/>
    <property type="match status" value="1"/>
</dbReference>
<dbReference type="GO" id="GO:0060341">
    <property type="term" value="P:regulation of cellular localization"/>
    <property type="evidence" value="ECO:0007669"/>
    <property type="project" value="TreeGrafter"/>
</dbReference>
<dbReference type="Pfam" id="PF00595">
    <property type="entry name" value="PDZ"/>
    <property type="match status" value="1"/>
</dbReference>
<proteinExistence type="predicted"/>
<organism evidence="3 4">
    <name type="scientific">Pundamilia nyererei</name>
    <dbReference type="NCBI Taxonomy" id="303518"/>
    <lineage>
        <taxon>Eukaryota</taxon>
        <taxon>Metazoa</taxon>
        <taxon>Chordata</taxon>
        <taxon>Craniata</taxon>
        <taxon>Vertebrata</taxon>
        <taxon>Euteleostomi</taxon>
        <taxon>Actinopterygii</taxon>
        <taxon>Neopterygii</taxon>
        <taxon>Teleostei</taxon>
        <taxon>Neoteleostei</taxon>
        <taxon>Acanthomorphata</taxon>
        <taxon>Ovalentaria</taxon>
        <taxon>Cichlomorphae</taxon>
        <taxon>Cichliformes</taxon>
        <taxon>Cichlidae</taxon>
        <taxon>African cichlids</taxon>
        <taxon>Pseudocrenilabrinae</taxon>
        <taxon>Haplochromini</taxon>
        <taxon>Pundamilia</taxon>
    </lineage>
</organism>
<dbReference type="CTD" id="57710"/>
<dbReference type="InterPro" id="IPR032756">
    <property type="entry name" value="DUF4685"/>
</dbReference>
<dbReference type="InterPro" id="IPR001478">
    <property type="entry name" value="PDZ"/>
</dbReference>
<keyword evidence="3" id="KW-1185">Reference proteome</keyword>
<feature type="compositionally biased region" description="Basic and acidic residues" evidence="1">
    <location>
        <begin position="361"/>
        <end position="370"/>
    </location>
</feature>
<feature type="compositionally biased region" description="Basic and acidic residues" evidence="1">
    <location>
        <begin position="266"/>
        <end position="280"/>
    </location>
</feature>
<protein>
    <submittedName>
        <fullName evidence="4">Uncharacterized protein KIAA1614 homolog</fullName>
    </submittedName>
</protein>
<dbReference type="GO" id="GO:0007163">
    <property type="term" value="P:establishment or maintenance of cell polarity"/>
    <property type="evidence" value="ECO:0007669"/>
    <property type="project" value="TreeGrafter"/>
</dbReference>
<dbReference type="PROSITE" id="PS50106">
    <property type="entry name" value="PDZ"/>
    <property type="match status" value="1"/>
</dbReference>
<gene>
    <name evidence="4" type="primary">kiaa1614</name>
</gene>
<feature type="compositionally biased region" description="Low complexity" evidence="1">
    <location>
        <begin position="376"/>
        <end position="385"/>
    </location>
</feature>
<dbReference type="GO" id="GO:0007098">
    <property type="term" value="P:centrosome cycle"/>
    <property type="evidence" value="ECO:0007669"/>
    <property type="project" value="TreeGrafter"/>
</dbReference>
<dbReference type="Proteomes" id="UP000695023">
    <property type="component" value="Unplaced"/>
</dbReference>
<feature type="compositionally biased region" description="Basic and acidic residues" evidence="1">
    <location>
        <begin position="103"/>
        <end position="112"/>
    </location>
</feature>
<dbReference type="SMART" id="SM00228">
    <property type="entry name" value="PDZ"/>
    <property type="match status" value="1"/>
</dbReference>
<reference evidence="4" key="1">
    <citation type="submission" date="2025-08" db="UniProtKB">
        <authorList>
            <consortium name="RefSeq"/>
        </authorList>
    </citation>
    <scope>IDENTIFICATION</scope>
</reference>
<dbReference type="RefSeq" id="XP_013766077.1">
    <property type="nucleotide sequence ID" value="XM_013910623.1"/>
</dbReference>
<dbReference type="GO" id="GO:0016324">
    <property type="term" value="C:apical plasma membrane"/>
    <property type="evidence" value="ECO:0007669"/>
    <property type="project" value="TreeGrafter"/>
</dbReference>
<evidence type="ECO:0000256" key="1">
    <source>
        <dbReference type="SAM" id="MobiDB-lite"/>
    </source>
</evidence>
<evidence type="ECO:0000313" key="4">
    <source>
        <dbReference type="RefSeq" id="XP_013766077.1"/>
    </source>
</evidence>
<dbReference type="Gene3D" id="2.30.42.10">
    <property type="match status" value="1"/>
</dbReference>
<feature type="region of interest" description="Disordered" evidence="1">
    <location>
        <begin position="62"/>
        <end position="123"/>
    </location>
</feature>
<dbReference type="GO" id="GO:0005634">
    <property type="term" value="C:nucleus"/>
    <property type="evidence" value="ECO:0007669"/>
    <property type="project" value="TreeGrafter"/>
</dbReference>
<dbReference type="InterPro" id="IPR051741">
    <property type="entry name" value="PAR6_homolog"/>
</dbReference>
<dbReference type="InterPro" id="IPR036034">
    <property type="entry name" value="PDZ_sf"/>
</dbReference>
<dbReference type="SUPFAM" id="SSF50156">
    <property type="entry name" value="PDZ domain-like"/>
    <property type="match status" value="1"/>
</dbReference>
<sequence>MGNQQSESDVLLFVVDRLPRQQQCEDGVCMKRRCFPLRGDHSLLTPDTHTLLGLRQCDQVQSGGVAPLSGGSSSSKPNTASARQRPAASPTRRLRFEDETEKEAESRYLERQRQKRQTGNCGVGVVMSKPDLNLYINGTAEAGHAVGKQPRGRTVVSRAGQNHTCERGIRCGVNLWQHSPGTDKRGSLNRQHLNLRTEPIRETYIGSVTSVEKDGAYTQVRRQSLELNGAQVTFHQAMPYAGLPTNPYAPHSMGLCTTHPPKLHREHQLGPEPRERRGREVEEDLNNMMKNSSSSSERSADTTAESHPPPTSEPMRAELHQLDVSLPPHLSSREDSSRLSLRRFFSTVTLSRTRTSSLDRLCSRTHERTHPSLADSTSSISRNSSSLVKKTLSVESLSVEVPLFQSRKSSLELKKKKDRSANYKPAAEQSLPGSLGVKDISCPSSVCSVGRILQICPDGTFLLELKRPVGQTFGFIISRGRGRRDTGVYIEDMNSSTGKLYAGLLAIGDEILEVNEEKVACLSLDQVTNLLIKNQSVTIRVLRHQRTRSE</sequence>
<evidence type="ECO:0000259" key="2">
    <source>
        <dbReference type="PROSITE" id="PS50106"/>
    </source>
</evidence>
<dbReference type="GO" id="GO:0005938">
    <property type="term" value="C:cell cortex"/>
    <property type="evidence" value="ECO:0007669"/>
    <property type="project" value="TreeGrafter"/>
</dbReference>
<feature type="compositionally biased region" description="Polar residues" evidence="1">
    <location>
        <begin position="70"/>
        <end position="82"/>
    </location>
</feature>
<feature type="compositionally biased region" description="Low complexity" evidence="1">
    <location>
        <begin position="292"/>
        <end position="306"/>
    </location>
</feature>
<dbReference type="Pfam" id="PF15737">
    <property type="entry name" value="DUF4685"/>
    <property type="match status" value="1"/>
</dbReference>
<accession>A0A9Y6M960</accession>
<feature type="domain" description="PDZ" evidence="2">
    <location>
        <begin position="462"/>
        <end position="531"/>
    </location>
</feature>
<dbReference type="AlphaFoldDB" id="A0A9Y6M960"/>
<evidence type="ECO:0000313" key="3">
    <source>
        <dbReference type="Proteomes" id="UP000695023"/>
    </source>
</evidence>
<feature type="region of interest" description="Disordered" evidence="1">
    <location>
        <begin position="356"/>
        <end position="385"/>
    </location>
</feature>
<name>A0A9Y6M960_9CICH</name>